<dbReference type="Proteomes" id="UP001595969">
    <property type="component" value="Unassembled WGS sequence"/>
</dbReference>
<reference evidence="4" key="1">
    <citation type="journal article" date="2019" name="Int. J. Syst. Evol. Microbiol.">
        <title>The Global Catalogue of Microorganisms (GCM) 10K type strain sequencing project: providing services to taxonomists for standard genome sequencing and annotation.</title>
        <authorList>
            <consortium name="The Broad Institute Genomics Platform"/>
            <consortium name="The Broad Institute Genome Sequencing Center for Infectious Disease"/>
            <person name="Wu L."/>
            <person name="Ma J."/>
        </authorList>
    </citation>
    <scope>NUCLEOTIDE SEQUENCE [LARGE SCALE GENOMIC DNA]</scope>
    <source>
        <strain evidence="4">CGMCC 1.19032</strain>
    </source>
</reference>
<dbReference type="InterPro" id="IPR042002">
    <property type="entry name" value="Sortase_C"/>
</dbReference>
<proteinExistence type="predicted"/>
<feature type="transmembrane region" description="Helical" evidence="2">
    <location>
        <begin position="253"/>
        <end position="275"/>
    </location>
</feature>
<keyword evidence="2" id="KW-1133">Transmembrane helix</keyword>
<dbReference type="InterPro" id="IPR005754">
    <property type="entry name" value="Sortase"/>
</dbReference>
<dbReference type="InterPro" id="IPR023365">
    <property type="entry name" value="Sortase_dom-sf"/>
</dbReference>
<name>A0ABV9MS14_9ENTE</name>
<dbReference type="NCBIfam" id="TIGR01076">
    <property type="entry name" value="sortase_fam"/>
    <property type="match status" value="1"/>
</dbReference>
<sequence>MTVKKKKKNQKMYSKIAMVIIFLVGSLIMLYPFYIDALNNYLDQVRVTRYQKQQKEAYEAQQLQRSAENKKLAKTGFNPGADPFEAEAIAEHISPEVYEEHLIGTVNIPKLAVEMPLFDVTTASFLNIGATVLQGTSFPVGGLGTHAVITGHRGLPERELFTNLPKLGLGDLFLLTVLGETLAYEVDTIETVEPHETSSLKIDLEKDLVTLVTCTPYMINSHRLLVTGHRVPYTPAVEKLVEKGNQTRYLKQISILVGTFLIITGSITMLVRILLLERLKRTSFDLKIKLQNEKGAALQEQVQLFDRKGKKPLMRDGQPLIVTPNEQGVVEFSQLPGGLYQLYFISRKQKIKAGIKKKNQAPKIYATKFMKETKGKDLVVVLASDN</sequence>
<evidence type="ECO:0000256" key="1">
    <source>
        <dbReference type="ARBA" id="ARBA00022801"/>
    </source>
</evidence>
<dbReference type="EMBL" id="JBHSGS010000016">
    <property type="protein sequence ID" value="MFC4718777.1"/>
    <property type="molecule type" value="Genomic_DNA"/>
</dbReference>
<organism evidence="3 4">
    <name type="scientific">Enterococcus lemanii</name>
    <dbReference type="NCBI Taxonomy" id="1159752"/>
    <lineage>
        <taxon>Bacteria</taxon>
        <taxon>Bacillati</taxon>
        <taxon>Bacillota</taxon>
        <taxon>Bacilli</taxon>
        <taxon>Lactobacillales</taxon>
        <taxon>Enterococcaceae</taxon>
        <taxon>Enterococcus</taxon>
    </lineage>
</organism>
<feature type="transmembrane region" description="Helical" evidence="2">
    <location>
        <begin position="12"/>
        <end position="34"/>
    </location>
</feature>
<dbReference type="SUPFAM" id="SSF63817">
    <property type="entry name" value="Sortase"/>
    <property type="match status" value="1"/>
</dbReference>
<accession>A0ABV9MS14</accession>
<keyword evidence="2" id="KW-0812">Transmembrane</keyword>
<evidence type="ECO:0000313" key="4">
    <source>
        <dbReference type="Proteomes" id="UP001595969"/>
    </source>
</evidence>
<keyword evidence="4" id="KW-1185">Reference proteome</keyword>
<keyword evidence="1" id="KW-0378">Hydrolase</keyword>
<dbReference type="NCBIfam" id="NF033745">
    <property type="entry name" value="class_C_sortase"/>
    <property type="match status" value="1"/>
</dbReference>
<comment type="caution">
    <text evidence="3">The sequence shown here is derived from an EMBL/GenBank/DDBJ whole genome shotgun (WGS) entry which is preliminary data.</text>
</comment>
<protein>
    <submittedName>
        <fullName evidence="3">Class C sortase</fullName>
    </submittedName>
</protein>
<dbReference type="CDD" id="cd05827">
    <property type="entry name" value="Sortase_C"/>
    <property type="match status" value="1"/>
</dbReference>
<keyword evidence="2" id="KW-0472">Membrane</keyword>
<dbReference type="Pfam" id="PF04203">
    <property type="entry name" value="Sortase"/>
    <property type="match status" value="1"/>
</dbReference>
<dbReference type="RefSeq" id="WP_204653549.1">
    <property type="nucleotide sequence ID" value="NZ_JAFBFD010000010.1"/>
</dbReference>
<dbReference type="Gene3D" id="2.40.260.10">
    <property type="entry name" value="Sortase"/>
    <property type="match status" value="1"/>
</dbReference>
<gene>
    <name evidence="3" type="ORF">ACFO5I_03330</name>
</gene>
<evidence type="ECO:0000256" key="2">
    <source>
        <dbReference type="SAM" id="Phobius"/>
    </source>
</evidence>
<evidence type="ECO:0000313" key="3">
    <source>
        <dbReference type="EMBL" id="MFC4718777.1"/>
    </source>
</evidence>